<reference evidence="1" key="5">
    <citation type="journal article" date="2021" name="G3 (Bethesda)">
        <title>Aegilops tauschii genome assembly Aet v5.0 features greater sequence contiguity and improved annotation.</title>
        <authorList>
            <person name="Wang L."/>
            <person name="Zhu T."/>
            <person name="Rodriguez J.C."/>
            <person name="Deal K.R."/>
            <person name="Dubcovsky J."/>
            <person name="McGuire P.E."/>
            <person name="Lux T."/>
            <person name="Spannagl M."/>
            <person name="Mayer K.F.X."/>
            <person name="Baldrich P."/>
            <person name="Meyers B.C."/>
            <person name="Huo N."/>
            <person name="Gu Y.Q."/>
            <person name="Zhou H."/>
            <person name="Devos K.M."/>
            <person name="Bennetzen J.L."/>
            <person name="Unver T."/>
            <person name="Budak H."/>
            <person name="Gulick P.J."/>
            <person name="Galiba G."/>
            <person name="Kalapos B."/>
            <person name="Nelson D.R."/>
            <person name="Li P."/>
            <person name="You F.M."/>
            <person name="Luo M.C."/>
            <person name="Dvorak J."/>
        </authorList>
    </citation>
    <scope>NUCLEOTIDE SEQUENCE [LARGE SCALE GENOMIC DNA]</scope>
    <source>
        <strain evidence="1">cv. AL8/78</strain>
    </source>
</reference>
<protein>
    <submittedName>
        <fullName evidence="1">Uncharacterized protein</fullName>
    </submittedName>
</protein>
<dbReference type="EnsemblPlants" id="AET4Gv20516900.1">
    <property type="protein sequence ID" value="AET4Gv20516900.1"/>
    <property type="gene ID" value="AET4Gv20516900"/>
</dbReference>
<dbReference type="Proteomes" id="UP000015105">
    <property type="component" value="Chromosome 4D"/>
</dbReference>
<reference evidence="2" key="2">
    <citation type="journal article" date="2017" name="Nat. Plants">
        <title>The Aegilops tauschii genome reveals multiple impacts of transposons.</title>
        <authorList>
            <person name="Zhao G."/>
            <person name="Zou C."/>
            <person name="Li K."/>
            <person name="Wang K."/>
            <person name="Li T."/>
            <person name="Gao L."/>
            <person name="Zhang X."/>
            <person name="Wang H."/>
            <person name="Yang Z."/>
            <person name="Liu X."/>
            <person name="Jiang W."/>
            <person name="Mao L."/>
            <person name="Kong X."/>
            <person name="Jiao Y."/>
            <person name="Jia J."/>
        </authorList>
    </citation>
    <scope>NUCLEOTIDE SEQUENCE [LARGE SCALE GENOMIC DNA]</scope>
    <source>
        <strain evidence="2">cv. AL8/78</strain>
    </source>
</reference>
<dbReference type="AlphaFoldDB" id="A0A453ICA8"/>
<evidence type="ECO:0000313" key="2">
    <source>
        <dbReference type="Proteomes" id="UP000015105"/>
    </source>
</evidence>
<reference evidence="1" key="3">
    <citation type="journal article" date="2017" name="Nature">
        <title>Genome sequence of the progenitor of the wheat D genome Aegilops tauschii.</title>
        <authorList>
            <person name="Luo M.C."/>
            <person name="Gu Y.Q."/>
            <person name="Puiu D."/>
            <person name="Wang H."/>
            <person name="Twardziok S.O."/>
            <person name="Deal K.R."/>
            <person name="Huo N."/>
            <person name="Zhu T."/>
            <person name="Wang L."/>
            <person name="Wang Y."/>
            <person name="McGuire P.E."/>
            <person name="Liu S."/>
            <person name="Long H."/>
            <person name="Ramasamy R.K."/>
            <person name="Rodriguez J.C."/>
            <person name="Van S.L."/>
            <person name="Yuan L."/>
            <person name="Wang Z."/>
            <person name="Xia Z."/>
            <person name="Xiao L."/>
            <person name="Anderson O.D."/>
            <person name="Ouyang S."/>
            <person name="Liang Y."/>
            <person name="Zimin A.V."/>
            <person name="Pertea G."/>
            <person name="Qi P."/>
            <person name="Bennetzen J.L."/>
            <person name="Dai X."/>
            <person name="Dawson M.W."/>
            <person name="Muller H.G."/>
            <person name="Kugler K."/>
            <person name="Rivarola-Duarte L."/>
            <person name="Spannagl M."/>
            <person name="Mayer K.F.X."/>
            <person name="Lu F.H."/>
            <person name="Bevan M.W."/>
            <person name="Leroy P."/>
            <person name="Li P."/>
            <person name="You F.M."/>
            <person name="Sun Q."/>
            <person name="Liu Z."/>
            <person name="Lyons E."/>
            <person name="Wicker T."/>
            <person name="Salzberg S.L."/>
            <person name="Devos K.M."/>
            <person name="Dvorak J."/>
        </authorList>
    </citation>
    <scope>NUCLEOTIDE SEQUENCE [LARGE SCALE GENOMIC DNA]</scope>
    <source>
        <strain evidence="1">cv. AL8/78</strain>
    </source>
</reference>
<evidence type="ECO:0000313" key="1">
    <source>
        <dbReference type="EnsemblPlants" id="AET4Gv20516900.1"/>
    </source>
</evidence>
<sequence>KKHTPVVLLLHEEPEASARLICGSHPYSSVLPLSPAVLRRARSPACASCVAAISSLSALRGRLVLRRSPLEIPSTAAALPHSSRPPAPLRRLLPGSARPLPAHPSAVYLQHAVGRFRMEKAQGAPQPAPRQSSSTTAGSSSANTLVILYAFDSMVDLSNHKAYVHLDHVADSKSAMPLQD</sequence>
<accession>A0A453ICA8</accession>
<organism evidence="1 2">
    <name type="scientific">Aegilops tauschii subsp. strangulata</name>
    <name type="common">Goatgrass</name>
    <dbReference type="NCBI Taxonomy" id="200361"/>
    <lineage>
        <taxon>Eukaryota</taxon>
        <taxon>Viridiplantae</taxon>
        <taxon>Streptophyta</taxon>
        <taxon>Embryophyta</taxon>
        <taxon>Tracheophyta</taxon>
        <taxon>Spermatophyta</taxon>
        <taxon>Magnoliopsida</taxon>
        <taxon>Liliopsida</taxon>
        <taxon>Poales</taxon>
        <taxon>Poaceae</taxon>
        <taxon>BOP clade</taxon>
        <taxon>Pooideae</taxon>
        <taxon>Triticodae</taxon>
        <taxon>Triticeae</taxon>
        <taxon>Triticinae</taxon>
        <taxon>Aegilops</taxon>
    </lineage>
</organism>
<proteinExistence type="predicted"/>
<reference evidence="2" key="1">
    <citation type="journal article" date="2014" name="Science">
        <title>Ancient hybridizations among the ancestral genomes of bread wheat.</title>
        <authorList>
            <consortium name="International Wheat Genome Sequencing Consortium,"/>
            <person name="Marcussen T."/>
            <person name="Sandve S.R."/>
            <person name="Heier L."/>
            <person name="Spannagl M."/>
            <person name="Pfeifer M."/>
            <person name="Jakobsen K.S."/>
            <person name="Wulff B.B."/>
            <person name="Steuernagel B."/>
            <person name="Mayer K.F."/>
            <person name="Olsen O.A."/>
        </authorList>
    </citation>
    <scope>NUCLEOTIDE SEQUENCE [LARGE SCALE GENOMIC DNA]</scope>
    <source>
        <strain evidence="2">cv. AL8/78</strain>
    </source>
</reference>
<dbReference type="Gramene" id="AET4Gv20516900.1">
    <property type="protein sequence ID" value="AET4Gv20516900.1"/>
    <property type="gene ID" value="AET4Gv20516900"/>
</dbReference>
<keyword evidence="2" id="KW-1185">Reference proteome</keyword>
<name>A0A453ICA8_AEGTS</name>
<reference evidence="1" key="4">
    <citation type="submission" date="2019-03" db="UniProtKB">
        <authorList>
            <consortium name="EnsemblPlants"/>
        </authorList>
    </citation>
    <scope>IDENTIFICATION</scope>
</reference>